<dbReference type="EMBL" id="KY114064">
    <property type="protein sequence ID" value="AQU64421.1"/>
    <property type="molecule type" value="Genomic_DNA"/>
</dbReference>
<evidence type="ECO:0000313" key="1">
    <source>
        <dbReference type="EMBL" id="AQU64421.1"/>
    </source>
</evidence>
<dbReference type="AlphaFoldDB" id="A0A1W5RN83"/>
<keyword evidence="1" id="KW-0934">Plastid</keyword>
<geneLocation type="chloroplast" evidence="1"/>
<reference evidence="1" key="1">
    <citation type="journal article" date="2017" name="PeerJ">
        <title>lastomes of the green algae Hydrodictyon reticulatum and Pediastrum duplex (Sphaeropleales, Chlorophyceae).</title>
        <authorList>
            <person name="McManus H.A."/>
            <person name="Sanchez D."/>
            <person name="Karol K.G."/>
        </authorList>
    </citation>
    <scope>NUCLEOTIDE SEQUENCE</scope>
</reference>
<name>A0A1W5RN83_PEDDU</name>
<gene>
    <name evidence="1" type="primary">orf300</name>
</gene>
<proteinExistence type="predicted"/>
<keyword evidence="1" id="KW-0150">Chloroplast</keyword>
<sequence length="351" mass="40835">MKSLGLKFNLQLQMTGFASSIVPKMILEFKDLGYIPPIYLGYDAIIVRNSPMPWQKEVFSYLEQDAISRQILWIFDPYEKNGKSTMVKYLAFEKQALVLGLGDAKDLLHGRASCPWSNIVIVDFTRMFGMAIDDNTLFTVIEQIKNGVFFSGKYESQTCTTATPHLIVFSNFLPANPAVLTQDRWKIARIGNQSKTLIPMDPFQINSFIWDYALYEKMQNQRKEHKKRISKRYSILSEEYYKNNKVRSIIGKIYQARKKQKDPEDMTNSNVDIHHIQFISNFVGFIKTEYITNFNHFETRENVQNLTTEFALDIINEFLKSQDSLLNNLGRGQIPYFFVWQLSEDDKQVAT</sequence>
<accession>A0A1W5RN83</accession>
<dbReference type="GeneID" id="32880164"/>
<dbReference type="RefSeq" id="YP_009364069.1">
    <property type="nucleotide sequence ID" value="NC_034654.1"/>
</dbReference>
<organism evidence="1">
    <name type="scientific">Pediastrum duplex</name>
    <name type="common">Green alga</name>
    <dbReference type="NCBI Taxonomy" id="3105"/>
    <lineage>
        <taxon>Eukaryota</taxon>
        <taxon>Viridiplantae</taxon>
        <taxon>Chlorophyta</taxon>
        <taxon>core chlorophytes</taxon>
        <taxon>Chlorophyceae</taxon>
        <taxon>CS clade</taxon>
        <taxon>Sphaeropleales</taxon>
        <taxon>Hydrodictyaceae</taxon>
        <taxon>Pediastrum</taxon>
    </lineage>
</organism>
<protein>
    <submittedName>
        <fullName evidence="1">Uncharacterized protein</fullName>
    </submittedName>
</protein>